<dbReference type="PROSITE" id="PS50943">
    <property type="entry name" value="HTH_CROC1"/>
    <property type="match status" value="1"/>
</dbReference>
<dbReference type="Gene3D" id="1.25.40.10">
    <property type="entry name" value="Tetratricopeptide repeat domain"/>
    <property type="match status" value="1"/>
</dbReference>
<dbReference type="InterPro" id="IPR011990">
    <property type="entry name" value="TPR-like_helical_dom_sf"/>
</dbReference>
<dbReference type="InterPro" id="IPR050807">
    <property type="entry name" value="TransReg_Diox_bact_type"/>
</dbReference>
<evidence type="ECO:0000259" key="2">
    <source>
        <dbReference type="PROSITE" id="PS50943"/>
    </source>
</evidence>
<dbReference type="SUPFAM" id="SSF47413">
    <property type="entry name" value="lambda repressor-like DNA-binding domains"/>
    <property type="match status" value="1"/>
</dbReference>
<keyword evidence="1" id="KW-0238">DNA-binding</keyword>
<accession>A0A388T5D2</accession>
<sequence>MTAVGKKVKQARKLSGLTQTELAESSGVSISTIRKLEQGKRDTARMETLRALALVLRVPTMSLVAEPSEDGPTPGTPELWSPVRAALVRPHGGSSDEAPTTHGVADAVATAVPYYRAHRFTELAAILPHLINDAEALGCEGRAERLRVLQLVAGALTHTRQFDLAEIVLRRAMDDATDRMVTAATVNTLCWLLMRQGRLDEALHTASRWADELEPRISRATPDELSAWGLLLLNVSAAAIRNNQPGVAADALKFASSAATALGREVRPAHEQMRTFGPISVRMKTVEDALVRNKPDHALRLAGTLGKTAPRSAVLPSASVRARHGLSVADAYARLGQYTEAFGKLSEVQASSPEWFPNQSPARDVLRSVVDGRRKLTPEMRTMAGTLQLAI</sequence>
<dbReference type="CDD" id="cd00093">
    <property type="entry name" value="HTH_XRE"/>
    <property type="match status" value="1"/>
</dbReference>
<dbReference type="Proteomes" id="UP000265354">
    <property type="component" value="Unassembled WGS sequence"/>
</dbReference>
<feature type="domain" description="HTH cro/C1-type" evidence="2">
    <location>
        <begin position="8"/>
        <end position="64"/>
    </location>
</feature>
<proteinExistence type="predicted"/>
<dbReference type="SMART" id="SM00530">
    <property type="entry name" value="HTH_XRE"/>
    <property type="match status" value="1"/>
</dbReference>
<dbReference type="InterPro" id="IPR001387">
    <property type="entry name" value="Cro/C1-type_HTH"/>
</dbReference>
<dbReference type="GO" id="GO:0005829">
    <property type="term" value="C:cytosol"/>
    <property type="evidence" value="ECO:0007669"/>
    <property type="project" value="TreeGrafter"/>
</dbReference>
<evidence type="ECO:0000256" key="1">
    <source>
        <dbReference type="ARBA" id="ARBA00023125"/>
    </source>
</evidence>
<dbReference type="InterPro" id="IPR010982">
    <property type="entry name" value="Lambda_DNA-bd_dom_sf"/>
</dbReference>
<evidence type="ECO:0000313" key="3">
    <source>
        <dbReference type="EMBL" id="GBQ03402.1"/>
    </source>
</evidence>
<gene>
    <name evidence="3" type="ORF">SSP531S_48760</name>
</gene>
<dbReference type="Pfam" id="PF01381">
    <property type="entry name" value="HTH_3"/>
    <property type="match status" value="1"/>
</dbReference>
<name>A0A388T5D2_9ACTN</name>
<dbReference type="RefSeq" id="WP_116428659.1">
    <property type="nucleotide sequence ID" value="NZ_BGZL01000018.1"/>
</dbReference>
<evidence type="ECO:0000313" key="4">
    <source>
        <dbReference type="Proteomes" id="UP000265354"/>
    </source>
</evidence>
<dbReference type="PANTHER" id="PTHR46797">
    <property type="entry name" value="HTH-TYPE TRANSCRIPTIONAL REGULATOR"/>
    <property type="match status" value="1"/>
</dbReference>
<dbReference type="GO" id="GO:0003677">
    <property type="term" value="F:DNA binding"/>
    <property type="evidence" value="ECO:0007669"/>
    <property type="project" value="UniProtKB-KW"/>
</dbReference>
<dbReference type="GO" id="GO:0003700">
    <property type="term" value="F:DNA-binding transcription factor activity"/>
    <property type="evidence" value="ECO:0007669"/>
    <property type="project" value="TreeGrafter"/>
</dbReference>
<dbReference type="AlphaFoldDB" id="A0A388T5D2"/>
<dbReference type="PANTHER" id="PTHR46797:SF1">
    <property type="entry name" value="METHYLPHOSPHONATE SYNTHASE"/>
    <property type="match status" value="1"/>
</dbReference>
<dbReference type="SUPFAM" id="SSF48452">
    <property type="entry name" value="TPR-like"/>
    <property type="match status" value="1"/>
</dbReference>
<organism evidence="3 4">
    <name type="scientific">Streptomyces spongiicola</name>
    <dbReference type="NCBI Taxonomy" id="1690221"/>
    <lineage>
        <taxon>Bacteria</taxon>
        <taxon>Bacillati</taxon>
        <taxon>Actinomycetota</taxon>
        <taxon>Actinomycetes</taxon>
        <taxon>Kitasatosporales</taxon>
        <taxon>Streptomycetaceae</taxon>
        <taxon>Streptomyces</taxon>
    </lineage>
</organism>
<comment type="caution">
    <text evidence="3">The sequence shown here is derived from an EMBL/GenBank/DDBJ whole genome shotgun (WGS) entry which is preliminary data.</text>
</comment>
<dbReference type="Gene3D" id="1.10.260.40">
    <property type="entry name" value="lambda repressor-like DNA-binding domains"/>
    <property type="match status" value="1"/>
</dbReference>
<reference evidence="3 4" key="1">
    <citation type="submission" date="2018-07" db="EMBL/GenBank/DDBJ databases">
        <title>Whole Genome Shotgun Sequence of Streptomyces spongiicola strain 531S.</title>
        <authorList>
            <person name="Dohra H."/>
            <person name="Kodani S."/>
        </authorList>
    </citation>
    <scope>NUCLEOTIDE SEQUENCE [LARGE SCALE GENOMIC DNA]</scope>
    <source>
        <strain evidence="3 4">531S</strain>
    </source>
</reference>
<protein>
    <submittedName>
        <fullName evidence="3">Helix-turn-helix domain-containing protein</fullName>
    </submittedName>
</protein>
<dbReference type="EMBL" id="BGZL01000018">
    <property type="protein sequence ID" value="GBQ03402.1"/>
    <property type="molecule type" value="Genomic_DNA"/>
</dbReference>